<feature type="coiled-coil region" evidence="1">
    <location>
        <begin position="338"/>
        <end position="365"/>
    </location>
</feature>
<sequence length="414" mass="44769">MNTALFVVYLLVLIAIVVGAAWALQIVRELQTRLRDDQQRLSDVRAELATLRSQLSAVDKRAGQPDVTVSRLNTFDGRFDKISAWFDELGKRIDGSAARFDQLQKNHAELAGQQVTVGTRVVGLSELLGEVQRRVGDLADRLTAVEREALPRLAGNQSQLARTTWEIGAAQTFGVPPTLPWLPGHLLLSPDADGETILSLYASAATELDLEIVHVSEPRLDGGRRAIALRMTSAPGQAAIGRLAARIEERVALLDTDSGPSPDDALAGLLLAAATATRASVLLGPLLCVTDGDGTHVHLLRSEQLRGLIGVGGPGPDTATLTAGAAKAIELGPWLRSRRDAERSAAELALARERLKEELRQAMGDELRAEVGAEEIERIKTELRAELTPMVRRDLERELRRRPPRSAADPSPST</sequence>
<keyword evidence="1" id="KW-0175">Coiled coil</keyword>
<dbReference type="Proteomes" id="UP000032545">
    <property type="component" value="Unassembled WGS sequence"/>
</dbReference>
<feature type="coiled-coil region" evidence="1">
    <location>
        <begin position="27"/>
        <end position="61"/>
    </location>
</feature>
<proteinExistence type="predicted"/>
<dbReference type="Gene3D" id="1.10.287.1490">
    <property type="match status" value="1"/>
</dbReference>
<feature type="region of interest" description="Disordered" evidence="2">
    <location>
        <begin position="391"/>
        <end position="414"/>
    </location>
</feature>
<organism evidence="3 4">
    <name type="scientific">Frankia torreyi</name>
    <dbReference type="NCBI Taxonomy" id="1856"/>
    <lineage>
        <taxon>Bacteria</taxon>
        <taxon>Bacillati</taxon>
        <taxon>Actinomycetota</taxon>
        <taxon>Actinomycetes</taxon>
        <taxon>Frankiales</taxon>
        <taxon>Frankiaceae</taxon>
        <taxon>Frankia</taxon>
    </lineage>
</organism>
<reference evidence="3 4" key="2">
    <citation type="journal article" date="2016" name="Genome Announc.">
        <title>Permanent Draft Genome Sequences for Two Variants of Frankia sp. Strain CpI1, the First Frankia Strain Isolated from Root Nodules of Comptonia peregrina.</title>
        <authorList>
            <person name="Oshone R."/>
            <person name="Hurst S.G.IV."/>
            <person name="Abebe-Akele F."/>
            <person name="Simpson S."/>
            <person name="Morris K."/>
            <person name="Thomas W.K."/>
            <person name="Tisa L.S."/>
        </authorList>
    </citation>
    <scope>NUCLEOTIDE SEQUENCE [LARGE SCALE GENOMIC DNA]</scope>
    <source>
        <strain evidence="4">CpI1-S</strain>
    </source>
</reference>
<evidence type="ECO:0000256" key="1">
    <source>
        <dbReference type="SAM" id="Coils"/>
    </source>
</evidence>
<accession>A0A0D8BBI6</accession>
<dbReference type="OrthoDB" id="9949580at2"/>
<evidence type="ECO:0000256" key="2">
    <source>
        <dbReference type="SAM" id="MobiDB-lite"/>
    </source>
</evidence>
<dbReference type="RefSeq" id="WP_044886555.1">
    <property type="nucleotide sequence ID" value="NZ_JYFN01000033.1"/>
</dbReference>
<protein>
    <submittedName>
        <fullName evidence="3">Uncharacterized protein</fullName>
    </submittedName>
</protein>
<feature type="compositionally biased region" description="Basic and acidic residues" evidence="2">
    <location>
        <begin position="391"/>
        <end position="401"/>
    </location>
</feature>
<evidence type="ECO:0000313" key="4">
    <source>
        <dbReference type="Proteomes" id="UP000032545"/>
    </source>
</evidence>
<name>A0A0D8BBI6_9ACTN</name>
<dbReference type="AlphaFoldDB" id="A0A0D8BBI6"/>
<dbReference type="EMBL" id="JYFN01000033">
    <property type="protein sequence ID" value="KJE21653.1"/>
    <property type="molecule type" value="Genomic_DNA"/>
</dbReference>
<keyword evidence="4" id="KW-1185">Reference proteome</keyword>
<feature type="compositionally biased region" description="Low complexity" evidence="2">
    <location>
        <begin position="405"/>
        <end position="414"/>
    </location>
</feature>
<comment type="caution">
    <text evidence="3">The sequence shown here is derived from an EMBL/GenBank/DDBJ whole genome shotgun (WGS) entry which is preliminary data.</text>
</comment>
<gene>
    <name evidence="3" type="ORF">FF36_03986</name>
</gene>
<dbReference type="PATRIC" id="fig|1502723.3.peg.3680"/>
<evidence type="ECO:0000313" key="3">
    <source>
        <dbReference type="EMBL" id="KJE21653.1"/>
    </source>
</evidence>
<reference evidence="4" key="1">
    <citation type="submission" date="2015-02" db="EMBL/GenBank/DDBJ databases">
        <title>Draft Genome of Frankia sp. CpI1-S.</title>
        <authorList>
            <person name="Oshone R.T."/>
            <person name="Ngom M."/>
            <person name="Ghodhbane-Gtari F."/>
            <person name="Gtari M."/>
            <person name="Morris K."/>
            <person name="Thomas K."/>
            <person name="Sen A."/>
            <person name="Tisa L.S."/>
        </authorList>
    </citation>
    <scope>NUCLEOTIDE SEQUENCE [LARGE SCALE GENOMIC DNA]</scope>
    <source>
        <strain evidence="4">CpI1-S</strain>
    </source>
</reference>